<protein>
    <submittedName>
        <fullName evidence="1">Uncharacterized protein</fullName>
    </submittedName>
</protein>
<dbReference type="EMBL" id="JBHSQB010000003">
    <property type="protein sequence ID" value="MFC6095299.1"/>
    <property type="molecule type" value="Genomic_DNA"/>
</dbReference>
<proteinExistence type="predicted"/>
<sequence length="90" mass="10715">MKNLENTILSFDNWSQPWTFRETILKSKALSVDESKKFEELWNKVSGVEFWRDYDLVLSCKASHSFIRENYELSDNAIAKIVRALSYNYR</sequence>
<gene>
    <name evidence="1" type="ORF">ACFPVY_01455</name>
</gene>
<reference evidence="2" key="1">
    <citation type="journal article" date="2019" name="Int. J. Syst. Evol. Microbiol.">
        <title>The Global Catalogue of Microorganisms (GCM) 10K type strain sequencing project: providing services to taxonomists for standard genome sequencing and annotation.</title>
        <authorList>
            <consortium name="The Broad Institute Genomics Platform"/>
            <consortium name="The Broad Institute Genome Sequencing Center for Infectious Disease"/>
            <person name="Wu L."/>
            <person name="Ma J."/>
        </authorList>
    </citation>
    <scope>NUCLEOTIDE SEQUENCE [LARGE SCALE GENOMIC DNA]</scope>
    <source>
        <strain evidence="2">CCUG 49679</strain>
    </source>
</reference>
<keyword evidence="2" id="KW-1185">Reference proteome</keyword>
<organism evidence="1 2">
    <name type="scientific">Flavobacterium qiangtangense</name>
    <dbReference type="NCBI Taxonomy" id="1442595"/>
    <lineage>
        <taxon>Bacteria</taxon>
        <taxon>Pseudomonadati</taxon>
        <taxon>Bacteroidota</taxon>
        <taxon>Flavobacteriia</taxon>
        <taxon>Flavobacteriales</taxon>
        <taxon>Flavobacteriaceae</taxon>
        <taxon>Flavobacterium</taxon>
    </lineage>
</organism>
<dbReference type="Proteomes" id="UP001596287">
    <property type="component" value="Unassembled WGS sequence"/>
</dbReference>
<accession>A0ABW1PJ19</accession>
<comment type="caution">
    <text evidence="1">The sequence shown here is derived from an EMBL/GenBank/DDBJ whole genome shotgun (WGS) entry which is preliminary data.</text>
</comment>
<name>A0ABW1PJ19_9FLAO</name>
<evidence type="ECO:0000313" key="2">
    <source>
        <dbReference type="Proteomes" id="UP001596287"/>
    </source>
</evidence>
<evidence type="ECO:0000313" key="1">
    <source>
        <dbReference type="EMBL" id="MFC6095299.1"/>
    </source>
</evidence>
<dbReference type="RefSeq" id="WP_379789911.1">
    <property type="nucleotide sequence ID" value="NZ_JBHSQB010000003.1"/>
</dbReference>